<evidence type="ECO:0000256" key="1">
    <source>
        <dbReference type="SAM" id="MobiDB-lite"/>
    </source>
</evidence>
<reference evidence="2" key="2">
    <citation type="journal article" date="2023" name="IMA Fungus">
        <title>Comparative genomic study of the Penicillium genus elucidates a diverse pangenome and 15 lateral gene transfer events.</title>
        <authorList>
            <person name="Petersen C."/>
            <person name="Sorensen T."/>
            <person name="Nielsen M.R."/>
            <person name="Sondergaard T.E."/>
            <person name="Sorensen J.L."/>
            <person name="Fitzpatrick D.A."/>
            <person name="Frisvad J.C."/>
            <person name="Nielsen K.L."/>
        </authorList>
    </citation>
    <scope>NUCLEOTIDE SEQUENCE</scope>
    <source>
        <strain evidence="2">IBT 21472</strain>
    </source>
</reference>
<accession>A0A9W9HHM2</accession>
<gene>
    <name evidence="2" type="ORF">N7476_002730</name>
</gene>
<dbReference type="OrthoDB" id="5409271at2759"/>
<reference evidence="2" key="1">
    <citation type="submission" date="2022-12" db="EMBL/GenBank/DDBJ databases">
        <authorList>
            <person name="Petersen C."/>
        </authorList>
    </citation>
    <scope>NUCLEOTIDE SEQUENCE</scope>
    <source>
        <strain evidence="2">IBT 21472</strain>
    </source>
</reference>
<comment type="caution">
    <text evidence="2">The sequence shown here is derived from an EMBL/GenBank/DDBJ whole genome shotgun (WGS) entry which is preliminary data.</text>
</comment>
<feature type="compositionally biased region" description="Low complexity" evidence="1">
    <location>
        <begin position="40"/>
        <end position="68"/>
    </location>
</feature>
<sequence length="145" mass="15128">MTPSPMMMDDLDWEDPAVPITIIIDSSIDLFGNNNTVILPSRAASTTSTTPSPSADSEDSGSSTPSTSQRIRAAKVGSMAAVIITALKQAGGLTDDLGRSRPIHISINSGIKIDGKSNTVCNVHTQPLTYSSSVAVGEKRRAVSV</sequence>
<evidence type="ECO:0000313" key="3">
    <source>
        <dbReference type="Proteomes" id="UP001147746"/>
    </source>
</evidence>
<keyword evidence="3" id="KW-1185">Reference proteome</keyword>
<proteinExistence type="predicted"/>
<feature type="region of interest" description="Disordered" evidence="1">
    <location>
        <begin position="40"/>
        <end position="72"/>
    </location>
</feature>
<name>A0A9W9HHM2_9EURO</name>
<protein>
    <submittedName>
        <fullName evidence="2">Uncharacterized protein</fullName>
    </submittedName>
</protein>
<evidence type="ECO:0000313" key="2">
    <source>
        <dbReference type="EMBL" id="KAJ5324130.1"/>
    </source>
</evidence>
<organism evidence="2 3">
    <name type="scientific">Penicillium atrosanguineum</name>
    <dbReference type="NCBI Taxonomy" id="1132637"/>
    <lineage>
        <taxon>Eukaryota</taxon>
        <taxon>Fungi</taxon>
        <taxon>Dikarya</taxon>
        <taxon>Ascomycota</taxon>
        <taxon>Pezizomycotina</taxon>
        <taxon>Eurotiomycetes</taxon>
        <taxon>Eurotiomycetidae</taxon>
        <taxon>Eurotiales</taxon>
        <taxon>Aspergillaceae</taxon>
        <taxon>Penicillium</taxon>
    </lineage>
</organism>
<dbReference type="Proteomes" id="UP001147746">
    <property type="component" value="Unassembled WGS sequence"/>
</dbReference>
<dbReference type="AlphaFoldDB" id="A0A9W9HHM2"/>
<dbReference type="EMBL" id="JAPZBO010000002">
    <property type="protein sequence ID" value="KAJ5324130.1"/>
    <property type="molecule type" value="Genomic_DNA"/>
</dbReference>